<dbReference type="STRING" id="870435.A0A0C3PQJ7"/>
<keyword evidence="13" id="KW-1185">Reference proteome</keyword>
<dbReference type="GO" id="GO:0097039">
    <property type="term" value="P:protein linear polyubiquitination"/>
    <property type="evidence" value="ECO:0007669"/>
    <property type="project" value="TreeGrafter"/>
</dbReference>
<evidence type="ECO:0000256" key="8">
    <source>
        <dbReference type="PROSITE-ProRule" id="PRU00175"/>
    </source>
</evidence>
<gene>
    <name evidence="12" type="ORF">M404DRAFT_20738</name>
</gene>
<evidence type="ECO:0000256" key="1">
    <source>
        <dbReference type="ARBA" id="ARBA00004906"/>
    </source>
</evidence>
<dbReference type="InterPro" id="IPR013083">
    <property type="entry name" value="Znf_RING/FYVE/PHD"/>
</dbReference>
<dbReference type="GO" id="GO:0004842">
    <property type="term" value="F:ubiquitin-protein transferase activity"/>
    <property type="evidence" value="ECO:0007669"/>
    <property type="project" value="TreeGrafter"/>
</dbReference>
<keyword evidence="2" id="KW-0808">Transferase</keyword>
<name>A0A0C3PQJ7_PISTI</name>
<keyword evidence="3" id="KW-0479">Metal-binding</keyword>
<evidence type="ECO:0000256" key="4">
    <source>
        <dbReference type="ARBA" id="ARBA00022737"/>
    </source>
</evidence>
<evidence type="ECO:0000259" key="11">
    <source>
        <dbReference type="PROSITE" id="PS51873"/>
    </source>
</evidence>
<keyword evidence="7" id="KW-0862">Zinc</keyword>
<dbReference type="InParanoid" id="A0A0C3PQJ7"/>
<keyword evidence="6" id="KW-0833">Ubl conjugation pathway</keyword>
<evidence type="ECO:0000256" key="5">
    <source>
        <dbReference type="ARBA" id="ARBA00022771"/>
    </source>
</evidence>
<reference evidence="13" key="2">
    <citation type="submission" date="2015-01" db="EMBL/GenBank/DDBJ databases">
        <title>Evolutionary Origins and Diversification of the Mycorrhizal Mutualists.</title>
        <authorList>
            <consortium name="DOE Joint Genome Institute"/>
            <consortium name="Mycorrhizal Genomics Consortium"/>
            <person name="Kohler A."/>
            <person name="Kuo A."/>
            <person name="Nagy L.G."/>
            <person name="Floudas D."/>
            <person name="Copeland A."/>
            <person name="Barry K.W."/>
            <person name="Cichocki N."/>
            <person name="Veneault-Fourrey C."/>
            <person name="LaButti K."/>
            <person name="Lindquist E.A."/>
            <person name="Lipzen A."/>
            <person name="Lundell T."/>
            <person name="Morin E."/>
            <person name="Murat C."/>
            <person name="Riley R."/>
            <person name="Ohm R."/>
            <person name="Sun H."/>
            <person name="Tunlid A."/>
            <person name="Henrissat B."/>
            <person name="Grigoriev I.V."/>
            <person name="Hibbett D.S."/>
            <person name="Martin F."/>
        </authorList>
    </citation>
    <scope>NUCLEOTIDE SEQUENCE [LARGE SCALE GENOMIC DNA]</scope>
    <source>
        <strain evidence="13">Marx 270</strain>
    </source>
</reference>
<dbReference type="InterPro" id="IPR017907">
    <property type="entry name" value="Znf_RING_CS"/>
</dbReference>
<dbReference type="OrthoDB" id="1431934at2759"/>
<dbReference type="Pfam" id="PF13445">
    <property type="entry name" value="zf-RING_UBOX"/>
    <property type="match status" value="1"/>
</dbReference>
<dbReference type="InterPro" id="IPR044066">
    <property type="entry name" value="TRIAD_supradom"/>
</dbReference>
<comment type="pathway">
    <text evidence="1">Protein modification; protein ubiquitination.</text>
</comment>
<dbReference type="GO" id="GO:0000151">
    <property type="term" value="C:ubiquitin ligase complex"/>
    <property type="evidence" value="ECO:0007669"/>
    <property type="project" value="TreeGrafter"/>
</dbReference>
<dbReference type="AlphaFoldDB" id="A0A0C3PQJ7"/>
<feature type="domain" description="RING-type" evidence="10">
    <location>
        <begin position="241"/>
        <end position="282"/>
    </location>
</feature>
<dbReference type="InterPro" id="IPR001841">
    <property type="entry name" value="Znf_RING"/>
</dbReference>
<feature type="domain" description="RING-type" evidence="11">
    <location>
        <begin position="237"/>
        <end position="449"/>
    </location>
</feature>
<evidence type="ECO:0000256" key="6">
    <source>
        <dbReference type="ARBA" id="ARBA00022786"/>
    </source>
</evidence>
<keyword evidence="4" id="KW-0677">Repeat</keyword>
<dbReference type="SMART" id="SM00184">
    <property type="entry name" value="RING"/>
    <property type="match status" value="1"/>
</dbReference>
<keyword evidence="5 8" id="KW-0863">Zinc-finger</keyword>
<evidence type="ECO:0000259" key="10">
    <source>
        <dbReference type="PROSITE" id="PS50089"/>
    </source>
</evidence>
<evidence type="ECO:0000256" key="7">
    <source>
        <dbReference type="ARBA" id="ARBA00022833"/>
    </source>
</evidence>
<evidence type="ECO:0000256" key="9">
    <source>
        <dbReference type="SAM" id="MobiDB-lite"/>
    </source>
</evidence>
<accession>A0A0C3PQJ7</accession>
<feature type="compositionally biased region" description="Low complexity" evidence="9">
    <location>
        <begin position="42"/>
        <end position="55"/>
    </location>
</feature>
<evidence type="ECO:0000256" key="3">
    <source>
        <dbReference type="ARBA" id="ARBA00022723"/>
    </source>
</evidence>
<reference evidence="12 13" key="1">
    <citation type="submission" date="2014-04" db="EMBL/GenBank/DDBJ databases">
        <authorList>
            <consortium name="DOE Joint Genome Institute"/>
            <person name="Kuo A."/>
            <person name="Kohler A."/>
            <person name="Costa M.D."/>
            <person name="Nagy L.G."/>
            <person name="Floudas D."/>
            <person name="Copeland A."/>
            <person name="Barry K.W."/>
            <person name="Cichocki N."/>
            <person name="Veneault-Fourrey C."/>
            <person name="LaButti K."/>
            <person name="Lindquist E.A."/>
            <person name="Lipzen A."/>
            <person name="Lundell T."/>
            <person name="Morin E."/>
            <person name="Murat C."/>
            <person name="Sun H."/>
            <person name="Tunlid A."/>
            <person name="Henrissat B."/>
            <person name="Grigoriev I.V."/>
            <person name="Hibbett D.S."/>
            <person name="Martin F."/>
            <person name="Nordberg H.P."/>
            <person name="Cantor M.N."/>
            <person name="Hua S.X."/>
        </authorList>
    </citation>
    <scope>NUCLEOTIDE SEQUENCE [LARGE SCALE GENOMIC DNA]</scope>
    <source>
        <strain evidence="12 13">Marx 270</strain>
    </source>
</reference>
<evidence type="ECO:0000256" key="2">
    <source>
        <dbReference type="ARBA" id="ARBA00022679"/>
    </source>
</evidence>
<dbReference type="Pfam" id="PF01485">
    <property type="entry name" value="IBR"/>
    <property type="match status" value="1"/>
</dbReference>
<evidence type="ECO:0008006" key="14">
    <source>
        <dbReference type="Google" id="ProtNLM"/>
    </source>
</evidence>
<dbReference type="InterPro" id="IPR027370">
    <property type="entry name" value="Znf-RING_euk"/>
</dbReference>
<organism evidence="12 13">
    <name type="scientific">Pisolithus tinctorius Marx 270</name>
    <dbReference type="NCBI Taxonomy" id="870435"/>
    <lineage>
        <taxon>Eukaryota</taxon>
        <taxon>Fungi</taxon>
        <taxon>Dikarya</taxon>
        <taxon>Basidiomycota</taxon>
        <taxon>Agaricomycotina</taxon>
        <taxon>Agaricomycetes</taxon>
        <taxon>Agaricomycetidae</taxon>
        <taxon>Boletales</taxon>
        <taxon>Sclerodermatineae</taxon>
        <taxon>Pisolithaceae</taxon>
        <taxon>Pisolithus</taxon>
    </lineage>
</organism>
<dbReference type="PROSITE" id="PS50089">
    <property type="entry name" value="ZF_RING_2"/>
    <property type="match status" value="1"/>
</dbReference>
<dbReference type="PROSITE" id="PS00518">
    <property type="entry name" value="ZF_RING_1"/>
    <property type="match status" value="1"/>
</dbReference>
<feature type="region of interest" description="Disordered" evidence="9">
    <location>
        <begin position="27"/>
        <end position="64"/>
    </location>
</feature>
<dbReference type="Gene3D" id="3.30.40.10">
    <property type="entry name" value="Zinc/RING finger domain, C3HC4 (zinc finger)"/>
    <property type="match status" value="1"/>
</dbReference>
<dbReference type="PROSITE" id="PS51873">
    <property type="entry name" value="TRIAD"/>
    <property type="match status" value="1"/>
</dbReference>
<dbReference type="PANTHER" id="PTHR22770">
    <property type="entry name" value="UBIQUITIN CONJUGATING ENZYME 7 INTERACTING PROTEIN-RELATED"/>
    <property type="match status" value="1"/>
</dbReference>
<proteinExistence type="predicted"/>
<dbReference type="GO" id="GO:0008270">
    <property type="term" value="F:zinc ion binding"/>
    <property type="evidence" value="ECO:0007669"/>
    <property type="project" value="UniProtKB-KW"/>
</dbReference>
<dbReference type="HOGENOM" id="CLU_612682_0_0_1"/>
<protein>
    <recommendedName>
        <fullName evidence="14">RING-type domain-containing protein</fullName>
    </recommendedName>
</protein>
<dbReference type="SUPFAM" id="SSF57850">
    <property type="entry name" value="RING/U-box"/>
    <property type="match status" value="1"/>
</dbReference>
<dbReference type="Proteomes" id="UP000054217">
    <property type="component" value="Unassembled WGS sequence"/>
</dbReference>
<dbReference type="InterPro" id="IPR002867">
    <property type="entry name" value="IBR_dom"/>
</dbReference>
<dbReference type="PANTHER" id="PTHR22770:SF13">
    <property type="entry name" value="RING-TYPE DOMAIN-CONTAINING PROTEIN"/>
    <property type="match status" value="1"/>
</dbReference>
<dbReference type="GO" id="GO:0043161">
    <property type="term" value="P:proteasome-mediated ubiquitin-dependent protein catabolic process"/>
    <property type="evidence" value="ECO:0007669"/>
    <property type="project" value="TreeGrafter"/>
</dbReference>
<dbReference type="InterPro" id="IPR051628">
    <property type="entry name" value="LUBAC_E3_Ligases"/>
</dbReference>
<dbReference type="GO" id="GO:0043130">
    <property type="term" value="F:ubiquitin binding"/>
    <property type="evidence" value="ECO:0007669"/>
    <property type="project" value="TreeGrafter"/>
</dbReference>
<sequence>MSTTTTQVQNRASLPVGRFYARGSLPVGLGSEDAGEESSRESTASSCGHSASASSGPEGAMTEGETFETISRLVQGSIVTYTAGLDIQSLTTGFESCTFLIDNIPEDANGGEVLALFARGGLDVDQFYLVGIQTAGAGKLNAVIVADARTGGTLFTSSVDLRYRNDVLGVDISAPFSSNGTNGSSVCDATALTVAWRPRRTQFVPQYFDEASALATVQDSISGNFVRTSLAETTGNVEQVCPICYDNTLEPVQLECGHAYCSACLRDFVLSAHEINVFPLRCVGDDSGCNTPISIPTIQQFLAPAAFNRLLGVAFTFYISQRPMEFRFCKTPDCGQIYRSTPAGAVAVTLRCPSCSSEVCSACDDEHGGETCEEYQTRKLEERVDAWINDQGGTVKSVLLRLSTSAVQGSHKRTDVELKFAGGVWQLSLMPMPFTAICEMCMGDTRRIS</sequence>
<dbReference type="CDD" id="cd20335">
    <property type="entry name" value="BRcat_RBR"/>
    <property type="match status" value="1"/>
</dbReference>
<dbReference type="CDD" id="cd16449">
    <property type="entry name" value="RING-HC"/>
    <property type="match status" value="1"/>
</dbReference>
<evidence type="ECO:0000313" key="12">
    <source>
        <dbReference type="EMBL" id="KIO11281.1"/>
    </source>
</evidence>
<dbReference type="EMBL" id="KN831950">
    <property type="protein sequence ID" value="KIO11281.1"/>
    <property type="molecule type" value="Genomic_DNA"/>
</dbReference>
<evidence type="ECO:0000313" key="13">
    <source>
        <dbReference type="Proteomes" id="UP000054217"/>
    </source>
</evidence>